<evidence type="ECO:0000259" key="7">
    <source>
        <dbReference type="PROSITE" id="PS50868"/>
    </source>
</evidence>
<dbReference type="PROSITE" id="PS50280">
    <property type="entry name" value="SET"/>
    <property type="match status" value="1"/>
</dbReference>
<dbReference type="SMART" id="SM00317">
    <property type="entry name" value="SET"/>
    <property type="match status" value="1"/>
</dbReference>
<dbReference type="Proteomes" id="UP000070255">
    <property type="component" value="Unassembled WGS sequence"/>
</dbReference>
<evidence type="ECO:0000256" key="4">
    <source>
        <dbReference type="ARBA" id="ARBA00022679"/>
    </source>
</evidence>
<evidence type="ECO:0000313" key="8">
    <source>
        <dbReference type="EMBL" id="KWZ39903.1"/>
    </source>
</evidence>
<dbReference type="SUPFAM" id="SSF82199">
    <property type="entry name" value="SET domain"/>
    <property type="match status" value="1"/>
</dbReference>
<dbReference type="InterPro" id="IPR001214">
    <property type="entry name" value="SET_dom"/>
</dbReference>
<name>A0ABR5TBS1_9BURK</name>
<accession>A0ABR5TBS1</accession>
<feature type="domain" description="Post-SET" evidence="7">
    <location>
        <begin position="126"/>
        <end position="142"/>
    </location>
</feature>
<keyword evidence="3" id="KW-0489">Methyltransferase</keyword>
<evidence type="ECO:0000259" key="6">
    <source>
        <dbReference type="PROSITE" id="PS50280"/>
    </source>
</evidence>
<keyword evidence="9" id="KW-1185">Reference proteome</keyword>
<evidence type="ECO:0000256" key="1">
    <source>
        <dbReference type="ARBA" id="ARBA00004286"/>
    </source>
</evidence>
<dbReference type="InterPro" id="IPR003616">
    <property type="entry name" value="Post-SET_dom"/>
</dbReference>
<keyword evidence="2" id="KW-0158">Chromosome</keyword>
<dbReference type="Gene3D" id="2.170.270.10">
    <property type="entry name" value="SET domain"/>
    <property type="match status" value="1"/>
</dbReference>
<gene>
    <name evidence="8" type="ORF">WS72_18750</name>
</gene>
<reference evidence="8 9" key="1">
    <citation type="submission" date="2015-11" db="EMBL/GenBank/DDBJ databases">
        <authorList>
            <person name="Sahl J."/>
            <person name="Wagner D."/>
            <person name="Keim P."/>
        </authorList>
    </citation>
    <scope>NUCLEOTIDE SEQUENCE [LARGE SCALE GENOMIC DNA]</scope>
    <source>
        <strain evidence="8 9">BDU18</strain>
    </source>
</reference>
<comment type="subcellular location">
    <subcellularLocation>
        <location evidence="1">Chromosome</location>
    </subcellularLocation>
</comment>
<evidence type="ECO:0000256" key="3">
    <source>
        <dbReference type="ARBA" id="ARBA00022603"/>
    </source>
</evidence>
<proteinExistence type="predicted"/>
<evidence type="ECO:0000256" key="5">
    <source>
        <dbReference type="ARBA" id="ARBA00022691"/>
    </source>
</evidence>
<evidence type="ECO:0000256" key="2">
    <source>
        <dbReference type="ARBA" id="ARBA00022454"/>
    </source>
</evidence>
<feature type="domain" description="SET" evidence="6">
    <location>
        <begin position="2"/>
        <end position="113"/>
    </location>
</feature>
<dbReference type="PANTHER" id="PTHR22884">
    <property type="entry name" value="SET DOMAIN PROTEINS"/>
    <property type="match status" value="1"/>
</dbReference>
<dbReference type="InterPro" id="IPR046341">
    <property type="entry name" value="SET_dom_sf"/>
</dbReference>
<dbReference type="InterPro" id="IPR050777">
    <property type="entry name" value="SET2_Histone-Lys_MeTrsfase"/>
</dbReference>
<evidence type="ECO:0000313" key="9">
    <source>
        <dbReference type="Proteomes" id="UP000070255"/>
    </source>
</evidence>
<protein>
    <submittedName>
        <fullName evidence="8">SET domain-containing protein-lysine N-methyltransferase</fullName>
    </submittedName>
</protein>
<dbReference type="Pfam" id="PF00856">
    <property type="entry name" value="SET"/>
    <property type="match status" value="1"/>
</dbReference>
<comment type="caution">
    <text evidence="8">The sequence shown here is derived from an EMBL/GenBank/DDBJ whole genome shotgun (WGS) entry which is preliminary data.</text>
</comment>
<dbReference type="EMBL" id="LNJQ01000002">
    <property type="protein sequence ID" value="KWZ39903.1"/>
    <property type="molecule type" value="Genomic_DNA"/>
</dbReference>
<dbReference type="PROSITE" id="PS50868">
    <property type="entry name" value="POST_SET"/>
    <property type="match status" value="1"/>
</dbReference>
<keyword evidence="5" id="KW-0949">S-adenosyl-L-methionine</keyword>
<keyword evidence="4" id="KW-0808">Transferase</keyword>
<sequence>MKRFTVRKSRIHGRGVFALRSIKAGESLLEYKGQVITWRTAIVAHRRNGIAGHTFYFGLSNGRVIDGSIEGNSARWLNHACEPNCHAVESKNRIFIEVIRDIAPGDELSLDYGLEVVGSNSEKVRQEYACHCGSARCRGTMLALE</sequence>
<organism evidence="8 9">
    <name type="scientific">Burkholderia savannae</name>
    <dbReference type="NCBI Taxonomy" id="1637837"/>
    <lineage>
        <taxon>Bacteria</taxon>
        <taxon>Pseudomonadati</taxon>
        <taxon>Pseudomonadota</taxon>
        <taxon>Betaproteobacteria</taxon>
        <taxon>Burkholderiales</taxon>
        <taxon>Burkholderiaceae</taxon>
        <taxon>Burkholderia</taxon>
        <taxon>pseudomallei group</taxon>
    </lineage>
</organism>
<dbReference type="RefSeq" id="WP_059575748.1">
    <property type="nucleotide sequence ID" value="NZ_CP013419.1"/>
</dbReference>